<evidence type="ECO:0000313" key="2">
    <source>
        <dbReference type="EMBL" id="QDS92255.1"/>
    </source>
</evidence>
<dbReference type="Proteomes" id="UP000320672">
    <property type="component" value="Chromosome"/>
</dbReference>
<dbReference type="AlphaFoldDB" id="A0A517MBL9"/>
<proteinExistence type="predicted"/>
<keyword evidence="1" id="KW-0812">Transmembrane</keyword>
<feature type="transmembrane region" description="Helical" evidence="1">
    <location>
        <begin position="76"/>
        <end position="94"/>
    </location>
</feature>
<feature type="transmembrane region" description="Helical" evidence="1">
    <location>
        <begin position="106"/>
        <end position="126"/>
    </location>
</feature>
<organism evidence="2 3">
    <name type="scientific">Roseimaritima multifibrata</name>
    <dbReference type="NCBI Taxonomy" id="1930274"/>
    <lineage>
        <taxon>Bacteria</taxon>
        <taxon>Pseudomonadati</taxon>
        <taxon>Planctomycetota</taxon>
        <taxon>Planctomycetia</taxon>
        <taxon>Pirellulales</taxon>
        <taxon>Pirellulaceae</taxon>
        <taxon>Roseimaritima</taxon>
    </lineage>
</organism>
<name>A0A517MBL9_9BACT</name>
<reference evidence="2 3" key="1">
    <citation type="submission" date="2019-02" db="EMBL/GenBank/DDBJ databases">
        <title>Deep-cultivation of Planctomycetes and their phenomic and genomic characterization uncovers novel biology.</title>
        <authorList>
            <person name="Wiegand S."/>
            <person name="Jogler M."/>
            <person name="Boedeker C."/>
            <person name="Pinto D."/>
            <person name="Vollmers J."/>
            <person name="Rivas-Marin E."/>
            <person name="Kohn T."/>
            <person name="Peeters S.H."/>
            <person name="Heuer A."/>
            <person name="Rast P."/>
            <person name="Oberbeckmann S."/>
            <person name="Bunk B."/>
            <person name="Jeske O."/>
            <person name="Meyerdierks A."/>
            <person name="Storesund J.E."/>
            <person name="Kallscheuer N."/>
            <person name="Luecker S."/>
            <person name="Lage O.M."/>
            <person name="Pohl T."/>
            <person name="Merkel B.J."/>
            <person name="Hornburger P."/>
            <person name="Mueller R.-W."/>
            <person name="Bruemmer F."/>
            <person name="Labrenz M."/>
            <person name="Spormann A.M."/>
            <person name="Op den Camp H."/>
            <person name="Overmann J."/>
            <person name="Amann R."/>
            <person name="Jetten M.S.M."/>
            <person name="Mascher T."/>
            <person name="Medema M.H."/>
            <person name="Devos D.P."/>
            <person name="Kaster A.-K."/>
            <person name="Ovreas L."/>
            <person name="Rohde M."/>
            <person name="Galperin M.Y."/>
            <person name="Jogler C."/>
        </authorList>
    </citation>
    <scope>NUCLEOTIDE SEQUENCE [LARGE SCALE GENOMIC DNA]</scope>
    <source>
        <strain evidence="2 3">FF011L</strain>
    </source>
</reference>
<evidence type="ECO:0000256" key="1">
    <source>
        <dbReference type="SAM" id="Phobius"/>
    </source>
</evidence>
<dbReference type="EMBL" id="CP036262">
    <property type="protein sequence ID" value="QDS92255.1"/>
    <property type="molecule type" value="Genomic_DNA"/>
</dbReference>
<feature type="transmembrane region" description="Helical" evidence="1">
    <location>
        <begin position="146"/>
        <end position="167"/>
    </location>
</feature>
<gene>
    <name evidence="2" type="ORF">FF011L_09920</name>
</gene>
<sequence>MPIQVTCPSCLSRFSVSDKFAGKKGPCPKCKKEIMVPSKTDEVVIHAPADDAPKDSKGQSILKPITRKETKVTNRGIAISVAVVLFLLLAAVGVRMGGLGEGGGATIAVIVVGLLVTAPLAVGAAYSFARDSELAPFVGEELRNRVLIVSAVMAASWLIYAYVPVYVMGLGSTSEMSFFVAGVMIVVMLGIGAVTAANVLELEMSGGMVVAGTYVVVALVLAMVAGIPLAGKAPARGMERELVVPPTVLLYDSLESPQWAVRLVRADSVARSPAAILEPIL</sequence>
<keyword evidence="1" id="KW-0472">Membrane</keyword>
<keyword evidence="3" id="KW-1185">Reference proteome</keyword>
<accession>A0A517MBL9</accession>
<evidence type="ECO:0000313" key="3">
    <source>
        <dbReference type="Proteomes" id="UP000320672"/>
    </source>
</evidence>
<protein>
    <submittedName>
        <fullName evidence="2">Uncharacterized protein</fullName>
    </submittedName>
</protein>
<feature type="transmembrane region" description="Helical" evidence="1">
    <location>
        <begin position="206"/>
        <end position="230"/>
    </location>
</feature>
<keyword evidence="1" id="KW-1133">Transmembrane helix</keyword>
<feature type="transmembrane region" description="Helical" evidence="1">
    <location>
        <begin position="179"/>
        <end position="200"/>
    </location>
</feature>
<dbReference type="KEGG" id="rml:FF011L_09920"/>